<evidence type="ECO:0000256" key="2">
    <source>
        <dbReference type="ARBA" id="ARBA00010617"/>
    </source>
</evidence>
<evidence type="ECO:0000256" key="11">
    <source>
        <dbReference type="PIRSR" id="PIRSR602401-1"/>
    </source>
</evidence>
<dbReference type="PROSITE" id="PS00086">
    <property type="entry name" value="CYTOCHROME_P450"/>
    <property type="match status" value="1"/>
</dbReference>
<keyword evidence="6" id="KW-1133">Transmembrane helix</keyword>
<evidence type="ECO:0000256" key="7">
    <source>
        <dbReference type="ARBA" id="ARBA00023002"/>
    </source>
</evidence>
<dbReference type="GO" id="GO:0016705">
    <property type="term" value="F:oxidoreductase activity, acting on paired donors, with incorporation or reduction of molecular oxygen"/>
    <property type="evidence" value="ECO:0007669"/>
    <property type="project" value="InterPro"/>
</dbReference>
<keyword evidence="7 12" id="KW-0560">Oxidoreductase</keyword>
<dbReference type="PRINTS" id="PR00385">
    <property type="entry name" value="P450"/>
</dbReference>
<dbReference type="FunFam" id="1.10.630.10:FF:000044">
    <property type="entry name" value="Cytochrome P450"/>
    <property type="match status" value="1"/>
</dbReference>
<evidence type="ECO:0000256" key="8">
    <source>
        <dbReference type="ARBA" id="ARBA00023004"/>
    </source>
</evidence>
<gene>
    <name evidence="14" type="primary">LOC120107208</name>
</gene>
<evidence type="ECO:0000256" key="3">
    <source>
        <dbReference type="ARBA" id="ARBA00022617"/>
    </source>
</evidence>
<dbReference type="SUPFAM" id="SSF48264">
    <property type="entry name" value="Cytochrome P450"/>
    <property type="match status" value="1"/>
</dbReference>
<dbReference type="GO" id="GO:0016020">
    <property type="term" value="C:membrane"/>
    <property type="evidence" value="ECO:0007669"/>
    <property type="project" value="UniProtKB-SubCell"/>
</dbReference>
<dbReference type="KEGG" id="pda:120107208"/>
<evidence type="ECO:0000313" key="14">
    <source>
        <dbReference type="RefSeq" id="XP_038976306.1"/>
    </source>
</evidence>
<keyword evidence="4" id="KW-0812">Transmembrane</keyword>
<dbReference type="GO" id="GO:0020037">
    <property type="term" value="F:heme binding"/>
    <property type="evidence" value="ECO:0007669"/>
    <property type="project" value="InterPro"/>
</dbReference>
<dbReference type="InterPro" id="IPR036396">
    <property type="entry name" value="Cyt_P450_sf"/>
</dbReference>
<dbReference type="Gene3D" id="1.10.630.10">
    <property type="entry name" value="Cytochrome P450"/>
    <property type="match status" value="1"/>
</dbReference>
<dbReference type="PRINTS" id="PR00463">
    <property type="entry name" value="EP450I"/>
</dbReference>
<evidence type="ECO:0000256" key="9">
    <source>
        <dbReference type="ARBA" id="ARBA00023033"/>
    </source>
</evidence>
<keyword evidence="5 11" id="KW-0479">Metal-binding</keyword>
<keyword evidence="10" id="KW-0472">Membrane</keyword>
<keyword evidence="8 11" id="KW-0408">Iron</keyword>
<keyword evidence="13" id="KW-1185">Reference proteome</keyword>
<evidence type="ECO:0000256" key="5">
    <source>
        <dbReference type="ARBA" id="ARBA00022723"/>
    </source>
</evidence>
<comment type="subcellular location">
    <subcellularLocation>
        <location evidence="1">Membrane</location>
        <topology evidence="1">Single-pass membrane protein</topology>
    </subcellularLocation>
</comment>
<dbReference type="GO" id="GO:0005506">
    <property type="term" value="F:iron ion binding"/>
    <property type="evidence" value="ECO:0007669"/>
    <property type="project" value="InterPro"/>
</dbReference>
<evidence type="ECO:0000256" key="6">
    <source>
        <dbReference type="ARBA" id="ARBA00022989"/>
    </source>
</evidence>
<proteinExistence type="inferred from homology"/>
<protein>
    <submittedName>
        <fullName evidence="14">Cytochrome P450 86B1-like</fullName>
    </submittedName>
</protein>
<reference evidence="14" key="1">
    <citation type="submission" date="2025-08" db="UniProtKB">
        <authorList>
            <consortium name="RefSeq"/>
        </authorList>
    </citation>
    <scope>IDENTIFICATION</scope>
    <source>
        <tissue evidence="14">Young leaves</tissue>
    </source>
</reference>
<dbReference type="PANTHER" id="PTHR24296">
    <property type="entry name" value="CYTOCHROME P450"/>
    <property type="match status" value="1"/>
</dbReference>
<evidence type="ECO:0000256" key="12">
    <source>
        <dbReference type="RuleBase" id="RU000461"/>
    </source>
</evidence>
<dbReference type="InterPro" id="IPR017972">
    <property type="entry name" value="Cyt_P450_CS"/>
</dbReference>
<sequence>MELMLQAFWSEITHNLRISDVAVVALALFVLSATARRLTEKGPMMWPVLGAIPTLFFHLSNVYDWATDAIARAGGTFPYRGMWFGGAHGVITVEPANIEYMLKIRFSNFPKGRYYRERFGDFLGDGIFNADDQGWRAQRRAATAEMHSGRFAEYSAETVRELVNRRLLVLLDRLSAAGQSVDLQDVFLRFTFDNICTAAFGVDPGCLAVDLPVIPFAKAFEQATELTLFRFIVPPFVWKIMKHLDVGSEKRLKVAIRTVHTFAEKTVSDRRAELRKLKGLDKRSDLLSRLMEAGVKEGGHGGMECNFSDKLLKDFCISFILAGRDTSSVALAWFFWLLHQHPQVEERILDEISETIKRRQDEVCRPDDNIVFTVEELKRMEYLQAALSESLRLYPSVPLDFKEVLEDDILPDGSVVKKGARVFYSIYSMARMERIWGKDCREFRPERWIKDGILVTESQFKYTVFNAGPRLCVGKKFAYMQMKMVAASILLRYRVEVVEGQEVKPKLTTTLYMKNGLRVTFSRREGLATLQ</sequence>
<dbReference type="Proteomes" id="UP000228380">
    <property type="component" value="Unplaced"/>
</dbReference>
<feature type="binding site" description="axial binding residue" evidence="11">
    <location>
        <position position="472"/>
    </location>
    <ligand>
        <name>heme</name>
        <dbReference type="ChEBI" id="CHEBI:30413"/>
    </ligand>
    <ligandPart>
        <name>Fe</name>
        <dbReference type="ChEBI" id="CHEBI:18248"/>
    </ligandPart>
</feature>
<dbReference type="AlphaFoldDB" id="A0A8B8ZQ01"/>
<dbReference type="GO" id="GO:0004497">
    <property type="term" value="F:monooxygenase activity"/>
    <property type="evidence" value="ECO:0007669"/>
    <property type="project" value="UniProtKB-KW"/>
</dbReference>
<dbReference type="Pfam" id="PF00067">
    <property type="entry name" value="p450"/>
    <property type="match status" value="1"/>
</dbReference>
<name>A0A8B8ZQ01_PHODC</name>
<dbReference type="InterPro" id="IPR001128">
    <property type="entry name" value="Cyt_P450"/>
</dbReference>
<accession>A0A8B8ZQ01</accession>
<evidence type="ECO:0000256" key="1">
    <source>
        <dbReference type="ARBA" id="ARBA00004167"/>
    </source>
</evidence>
<dbReference type="CDD" id="cd11064">
    <property type="entry name" value="CYP86A"/>
    <property type="match status" value="1"/>
</dbReference>
<comment type="similarity">
    <text evidence="2 12">Belongs to the cytochrome P450 family.</text>
</comment>
<keyword evidence="9 12" id="KW-0503">Monooxygenase</keyword>
<evidence type="ECO:0000256" key="10">
    <source>
        <dbReference type="ARBA" id="ARBA00023136"/>
    </source>
</evidence>
<dbReference type="GO" id="GO:0006629">
    <property type="term" value="P:lipid metabolic process"/>
    <property type="evidence" value="ECO:0007669"/>
    <property type="project" value="UniProtKB-ARBA"/>
</dbReference>
<keyword evidence="3 11" id="KW-0349">Heme</keyword>
<dbReference type="GeneID" id="120107208"/>
<dbReference type="OrthoDB" id="1470350at2759"/>
<evidence type="ECO:0000256" key="4">
    <source>
        <dbReference type="ARBA" id="ARBA00022692"/>
    </source>
</evidence>
<organism evidence="13 14">
    <name type="scientific">Phoenix dactylifera</name>
    <name type="common">Date palm</name>
    <dbReference type="NCBI Taxonomy" id="42345"/>
    <lineage>
        <taxon>Eukaryota</taxon>
        <taxon>Viridiplantae</taxon>
        <taxon>Streptophyta</taxon>
        <taxon>Embryophyta</taxon>
        <taxon>Tracheophyta</taxon>
        <taxon>Spermatophyta</taxon>
        <taxon>Magnoliopsida</taxon>
        <taxon>Liliopsida</taxon>
        <taxon>Arecaceae</taxon>
        <taxon>Coryphoideae</taxon>
        <taxon>Phoeniceae</taxon>
        <taxon>Phoenix</taxon>
    </lineage>
</organism>
<dbReference type="RefSeq" id="XP_038976306.1">
    <property type="nucleotide sequence ID" value="XM_039120378.1"/>
</dbReference>
<evidence type="ECO:0000313" key="13">
    <source>
        <dbReference type="Proteomes" id="UP000228380"/>
    </source>
</evidence>
<dbReference type="InterPro" id="IPR002401">
    <property type="entry name" value="Cyt_P450_E_grp-I"/>
</dbReference>
<comment type="cofactor">
    <cofactor evidence="11">
        <name>heme</name>
        <dbReference type="ChEBI" id="CHEBI:30413"/>
    </cofactor>
</comment>